<dbReference type="OMA" id="WFDYLAF"/>
<dbReference type="InterPro" id="IPR036188">
    <property type="entry name" value="FAD/NAD-bd_sf"/>
</dbReference>
<dbReference type="Gramene" id="RZC54042">
    <property type="protein sequence ID" value="RZC54042"/>
    <property type="gene ID" value="C5167_012898"/>
</dbReference>
<proteinExistence type="predicted"/>
<dbReference type="GO" id="GO:0016491">
    <property type="term" value="F:oxidoreductase activity"/>
    <property type="evidence" value="ECO:0007669"/>
    <property type="project" value="InterPro"/>
</dbReference>
<evidence type="ECO:0000313" key="4">
    <source>
        <dbReference type="Proteomes" id="UP000316621"/>
    </source>
</evidence>
<dbReference type="AlphaFoldDB" id="A0A4Y7J1X9"/>
<accession>A0A4Y7J1X9</accession>
<organism evidence="3 4">
    <name type="scientific">Papaver somniferum</name>
    <name type="common">Opium poppy</name>
    <dbReference type="NCBI Taxonomy" id="3469"/>
    <lineage>
        <taxon>Eukaryota</taxon>
        <taxon>Viridiplantae</taxon>
        <taxon>Streptophyta</taxon>
        <taxon>Embryophyta</taxon>
        <taxon>Tracheophyta</taxon>
        <taxon>Spermatophyta</taxon>
        <taxon>Magnoliopsida</taxon>
        <taxon>Ranunculales</taxon>
        <taxon>Papaveraceae</taxon>
        <taxon>Papaveroideae</taxon>
        <taxon>Papaver</taxon>
    </lineage>
</organism>
<dbReference type="GO" id="GO:0016116">
    <property type="term" value="P:carotenoid metabolic process"/>
    <property type="evidence" value="ECO:0007669"/>
    <property type="project" value="InterPro"/>
</dbReference>
<name>A0A4Y7J1X9_PAPSO</name>
<dbReference type="STRING" id="3469.A0A4Y7J1X9"/>
<dbReference type="InterPro" id="IPR002937">
    <property type="entry name" value="Amino_oxidase"/>
</dbReference>
<dbReference type="FunFam" id="3.50.50.60:FF:000343">
    <property type="entry name" value="FAD/NAD(P)-binding oxidoreductase family protein"/>
    <property type="match status" value="1"/>
</dbReference>
<evidence type="ECO:0000259" key="2">
    <source>
        <dbReference type="Pfam" id="PF01593"/>
    </source>
</evidence>
<dbReference type="EMBL" id="CM010717">
    <property type="protein sequence ID" value="RZC54042.1"/>
    <property type="molecule type" value="Genomic_DNA"/>
</dbReference>
<sequence>MASGILPHSPQFNVQSFNFKFPRKNRTLLARISNEQQPSSSNGSPSSSSSSNQKNSFPGKLEADVVVIGSGIGGLCCGSLLARYKQDVIVLESHDVPGGAAHSFDIKGYKFDSGPSLFSGFQSRGPQANPLAQVLDALGESVPCAAYDSWMVYVPEGEFLSRIGPTEFLKVSSDFLNYFSSTESDLEFGFMVGHPSQSSQFSYFGFMFLQDLEKHVSLDAVKEWRKLLDAVLPISGAAMALPPLSIRGDLGVLSTAAARYAPSLLKSFIEMGPQGALGATKLLRPFSEIVDSLELKNPFVRNWIDLLCFLLAGVKSDSALSAEMVYMFAEWYKPGCTLEYPLHGSGAVIDALVRGLEKFGGRISLGSHVEQIVIENGRAVGVKLRSGQFIRAKKAVVSNASMWDTLNLLPKEAIPKSYQERIEKTEQCESFMHLHLGFDAEGIPDDLGVHHIVVNEWDRGVDADQNVVLISVPSVLSKDLAPPGKHVLHAYTPGTEPFALWEGLDRKSAEYKTLKAERSEVLWKAVERALGPGFSREKCEVKLIGTPLTHKRFLRRNRGTYGPAIQAGKDSFPGHSTPIPQLLCCGDSTFPGIGVPAVAASGAIVANSLVSVSQHSQLLDAIGI</sequence>
<evidence type="ECO:0000256" key="1">
    <source>
        <dbReference type="SAM" id="MobiDB-lite"/>
    </source>
</evidence>
<dbReference type="Gene3D" id="3.50.50.60">
    <property type="entry name" value="FAD/NAD(P)-binding domain"/>
    <property type="match status" value="2"/>
</dbReference>
<dbReference type="PANTHER" id="PTHR46313">
    <property type="match status" value="1"/>
</dbReference>
<dbReference type="InterPro" id="IPR045892">
    <property type="entry name" value="CrtISO-like"/>
</dbReference>
<gene>
    <name evidence="3" type="ORF">C5167_012898</name>
</gene>
<dbReference type="SUPFAM" id="SSF51905">
    <property type="entry name" value="FAD/NAD(P)-binding domain"/>
    <property type="match status" value="1"/>
</dbReference>
<dbReference type="Pfam" id="PF01593">
    <property type="entry name" value="Amino_oxidase"/>
    <property type="match status" value="1"/>
</dbReference>
<reference evidence="3 4" key="1">
    <citation type="journal article" date="2018" name="Science">
        <title>The opium poppy genome and morphinan production.</title>
        <authorList>
            <person name="Guo L."/>
            <person name="Winzer T."/>
            <person name="Yang X."/>
            <person name="Li Y."/>
            <person name="Ning Z."/>
            <person name="He Z."/>
            <person name="Teodor R."/>
            <person name="Lu Y."/>
            <person name="Bowser T.A."/>
            <person name="Graham I.A."/>
            <person name="Ye K."/>
        </authorList>
    </citation>
    <scope>NUCLEOTIDE SEQUENCE [LARGE SCALE GENOMIC DNA]</scope>
    <source>
        <strain evidence="4">cv. HN1</strain>
        <tissue evidence="3">Leaves</tissue>
    </source>
</reference>
<protein>
    <recommendedName>
        <fullName evidence="2">Amine oxidase domain-containing protein</fullName>
    </recommendedName>
</protein>
<feature type="domain" description="Amine oxidase" evidence="2">
    <location>
        <begin position="72"/>
        <end position="607"/>
    </location>
</feature>
<dbReference type="Proteomes" id="UP000316621">
    <property type="component" value="Chromosome 3"/>
</dbReference>
<dbReference type="PANTHER" id="PTHR46313:SF1">
    <property type="entry name" value="FAD_NAD(P)-BINDING OXIDOREDUCTASE FAMILY PROTEIN"/>
    <property type="match status" value="1"/>
</dbReference>
<evidence type="ECO:0000313" key="3">
    <source>
        <dbReference type="EMBL" id="RZC54042.1"/>
    </source>
</evidence>
<keyword evidence="4" id="KW-1185">Reference proteome</keyword>
<feature type="region of interest" description="Disordered" evidence="1">
    <location>
        <begin position="33"/>
        <end position="56"/>
    </location>
</feature>